<dbReference type="Proteomes" id="UP000886501">
    <property type="component" value="Unassembled WGS sequence"/>
</dbReference>
<organism evidence="1 2">
    <name type="scientific">Thelephora ganbajun</name>
    <name type="common">Ganba fungus</name>
    <dbReference type="NCBI Taxonomy" id="370292"/>
    <lineage>
        <taxon>Eukaryota</taxon>
        <taxon>Fungi</taxon>
        <taxon>Dikarya</taxon>
        <taxon>Basidiomycota</taxon>
        <taxon>Agaricomycotina</taxon>
        <taxon>Agaricomycetes</taxon>
        <taxon>Thelephorales</taxon>
        <taxon>Thelephoraceae</taxon>
        <taxon>Thelephora</taxon>
    </lineage>
</organism>
<gene>
    <name evidence="1" type="ORF">BDM02DRAFT_3125474</name>
</gene>
<evidence type="ECO:0000313" key="2">
    <source>
        <dbReference type="Proteomes" id="UP000886501"/>
    </source>
</evidence>
<proteinExistence type="predicted"/>
<evidence type="ECO:0000313" key="1">
    <source>
        <dbReference type="EMBL" id="KAF9654088.1"/>
    </source>
</evidence>
<name>A0ACB6ZX78_THEGA</name>
<accession>A0ACB6ZX78</accession>
<reference evidence="1" key="2">
    <citation type="journal article" date="2020" name="Nat. Commun.">
        <title>Large-scale genome sequencing of mycorrhizal fungi provides insights into the early evolution of symbiotic traits.</title>
        <authorList>
            <person name="Miyauchi S."/>
            <person name="Kiss E."/>
            <person name="Kuo A."/>
            <person name="Drula E."/>
            <person name="Kohler A."/>
            <person name="Sanchez-Garcia M."/>
            <person name="Morin E."/>
            <person name="Andreopoulos B."/>
            <person name="Barry K.W."/>
            <person name="Bonito G."/>
            <person name="Buee M."/>
            <person name="Carver A."/>
            <person name="Chen C."/>
            <person name="Cichocki N."/>
            <person name="Clum A."/>
            <person name="Culley D."/>
            <person name="Crous P.W."/>
            <person name="Fauchery L."/>
            <person name="Girlanda M."/>
            <person name="Hayes R.D."/>
            <person name="Keri Z."/>
            <person name="LaButti K."/>
            <person name="Lipzen A."/>
            <person name="Lombard V."/>
            <person name="Magnuson J."/>
            <person name="Maillard F."/>
            <person name="Murat C."/>
            <person name="Nolan M."/>
            <person name="Ohm R.A."/>
            <person name="Pangilinan J."/>
            <person name="Pereira M.F."/>
            <person name="Perotto S."/>
            <person name="Peter M."/>
            <person name="Pfister S."/>
            <person name="Riley R."/>
            <person name="Sitrit Y."/>
            <person name="Stielow J.B."/>
            <person name="Szollosi G."/>
            <person name="Zifcakova L."/>
            <person name="Stursova M."/>
            <person name="Spatafora J.W."/>
            <person name="Tedersoo L."/>
            <person name="Vaario L.M."/>
            <person name="Yamada A."/>
            <person name="Yan M."/>
            <person name="Wang P."/>
            <person name="Xu J."/>
            <person name="Bruns T."/>
            <person name="Baldrian P."/>
            <person name="Vilgalys R."/>
            <person name="Dunand C."/>
            <person name="Henrissat B."/>
            <person name="Grigoriev I.V."/>
            <person name="Hibbett D."/>
            <person name="Nagy L.G."/>
            <person name="Martin F.M."/>
        </authorList>
    </citation>
    <scope>NUCLEOTIDE SEQUENCE</scope>
    <source>
        <strain evidence="1">P2</strain>
    </source>
</reference>
<protein>
    <submittedName>
        <fullName evidence="1">Uncharacterized protein</fullName>
    </submittedName>
</protein>
<keyword evidence="2" id="KW-1185">Reference proteome</keyword>
<comment type="caution">
    <text evidence="1">The sequence shown here is derived from an EMBL/GenBank/DDBJ whole genome shotgun (WGS) entry which is preliminary data.</text>
</comment>
<sequence length="709" mass="77253">MAVWGPVEGNAAVEEGNRRFMDSTDDLRFIVVRQVGRGGKDTKLLTTTSAVRNGWWSAAATLQTAHVDVEMNPNLVSVIQEKAELTYVFLDTVPNPPDSADRKMELQRSKVSVLATAKYRQDLVNESGATTGLSPSFRKPRLRSIWIHLAVRECSMSREFDPIVVWRGLAASHGARAVRGHVPQLNALSGIKIGAPRSIHTSSALRFSSLSQAAHHGPSSFAQRLLSKTKTAVGRYFALLTAPARVGVATTPASFRNVAHLARSNVPPIQQTFSMQARQAVGRPLGAYHLPKVPGSAPRSVSQVGLGTARNFHSSRPLFQNLVDNAPISLRAFTEADWELETKGKRPAKVAKRKETPEAKKTKETAKPTEKKVQSVSETQAEFDHYFAAPLAEVTTNLLVPLTPTPSSRQPLPSTPSPSLIPLSILLDVHASHELHSLRVSSLFSRLDAAKVWVDSRISCSVYGDPSGLASIMKIEFKGWTKAQVRAVLGEAGKGWCMIEEFGVEDLPDSAPLSPVLSGVSTPFSRCSTLPFGFDEDPFAGDPSLSDFDVDPSNSLVIPSLEFSNYEAWADSPRMPEHIAVPRSTSDSEFDLDYDSDGSFEYDRAGGRSDSTRAAMVNADENTNRLLPRFPFLVVSVRPRGLTQWPLVVSALFRFCAFGVPGAAGVTPWTIDKNSGPSHPAIDCEQWSSYYPPNNGRMQTFSPDGRGNI</sequence>
<reference evidence="1" key="1">
    <citation type="submission" date="2019-10" db="EMBL/GenBank/DDBJ databases">
        <authorList>
            <consortium name="DOE Joint Genome Institute"/>
            <person name="Kuo A."/>
            <person name="Miyauchi S."/>
            <person name="Kiss E."/>
            <person name="Drula E."/>
            <person name="Kohler A."/>
            <person name="Sanchez-Garcia M."/>
            <person name="Andreopoulos B."/>
            <person name="Barry K.W."/>
            <person name="Bonito G."/>
            <person name="Buee M."/>
            <person name="Carver A."/>
            <person name="Chen C."/>
            <person name="Cichocki N."/>
            <person name="Clum A."/>
            <person name="Culley D."/>
            <person name="Crous P.W."/>
            <person name="Fauchery L."/>
            <person name="Girlanda M."/>
            <person name="Hayes R."/>
            <person name="Keri Z."/>
            <person name="Labutti K."/>
            <person name="Lipzen A."/>
            <person name="Lombard V."/>
            <person name="Magnuson J."/>
            <person name="Maillard F."/>
            <person name="Morin E."/>
            <person name="Murat C."/>
            <person name="Nolan M."/>
            <person name="Ohm R."/>
            <person name="Pangilinan J."/>
            <person name="Pereira M."/>
            <person name="Perotto S."/>
            <person name="Peter M."/>
            <person name="Riley R."/>
            <person name="Sitrit Y."/>
            <person name="Stielow B."/>
            <person name="Szollosi G."/>
            <person name="Zifcakova L."/>
            <person name="Stursova M."/>
            <person name="Spatafora J.W."/>
            <person name="Tedersoo L."/>
            <person name="Vaario L.-M."/>
            <person name="Yamada A."/>
            <person name="Yan M."/>
            <person name="Wang P."/>
            <person name="Xu J."/>
            <person name="Bruns T."/>
            <person name="Baldrian P."/>
            <person name="Vilgalys R."/>
            <person name="Henrissat B."/>
            <person name="Grigoriev I.V."/>
            <person name="Hibbett D."/>
            <person name="Nagy L.G."/>
            <person name="Martin F.M."/>
        </authorList>
    </citation>
    <scope>NUCLEOTIDE SEQUENCE</scope>
    <source>
        <strain evidence="1">P2</strain>
    </source>
</reference>
<dbReference type="EMBL" id="MU117962">
    <property type="protein sequence ID" value="KAF9654088.1"/>
    <property type="molecule type" value="Genomic_DNA"/>
</dbReference>